<evidence type="ECO:0000256" key="1">
    <source>
        <dbReference type="ARBA" id="ARBA00004651"/>
    </source>
</evidence>
<name>A0A927N5M2_9ACTN</name>
<feature type="transmembrane region" description="Helical" evidence="7">
    <location>
        <begin position="82"/>
        <end position="103"/>
    </location>
</feature>
<dbReference type="CDD" id="cd06261">
    <property type="entry name" value="TM_PBP2"/>
    <property type="match status" value="1"/>
</dbReference>
<dbReference type="AlphaFoldDB" id="A0A927N5M2"/>
<evidence type="ECO:0000256" key="7">
    <source>
        <dbReference type="RuleBase" id="RU363032"/>
    </source>
</evidence>
<dbReference type="RefSeq" id="WP_192756038.1">
    <property type="nucleotide sequence ID" value="NZ_BAABJL010000070.1"/>
</dbReference>
<evidence type="ECO:0000313" key="9">
    <source>
        <dbReference type="EMBL" id="MBE1613116.1"/>
    </source>
</evidence>
<dbReference type="SUPFAM" id="SSF161098">
    <property type="entry name" value="MetI-like"/>
    <property type="match status" value="1"/>
</dbReference>
<keyword evidence="5 7" id="KW-1133">Transmembrane helix</keyword>
<comment type="similarity">
    <text evidence="7">Belongs to the binding-protein-dependent transport system permease family.</text>
</comment>
<comment type="caution">
    <text evidence="9">The sequence shown here is derived from an EMBL/GenBank/DDBJ whole genome shotgun (WGS) entry which is preliminary data.</text>
</comment>
<dbReference type="GO" id="GO:0005886">
    <property type="term" value="C:plasma membrane"/>
    <property type="evidence" value="ECO:0007669"/>
    <property type="project" value="UniProtKB-SubCell"/>
</dbReference>
<evidence type="ECO:0000256" key="4">
    <source>
        <dbReference type="ARBA" id="ARBA00022692"/>
    </source>
</evidence>
<dbReference type="GO" id="GO:0055085">
    <property type="term" value="P:transmembrane transport"/>
    <property type="evidence" value="ECO:0007669"/>
    <property type="project" value="InterPro"/>
</dbReference>
<keyword evidence="4 7" id="KW-0812">Transmembrane</keyword>
<comment type="subcellular location">
    <subcellularLocation>
        <location evidence="1 7">Cell membrane</location>
        <topology evidence="1 7">Multi-pass membrane protein</topology>
    </subcellularLocation>
</comment>
<keyword evidence="3" id="KW-1003">Cell membrane</keyword>
<feature type="transmembrane region" description="Helical" evidence="7">
    <location>
        <begin position="110"/>
        <end position="134"/>
    </location>
</feature>
<gene>
    <name evidence="9" type="ORF">HEB94_009964</name>
</gene>
<feature type="domain" description="ABC transmembrane type-1" evidence="8">
    <location>
        <begin position="75"/>
        <end position="265"/>
    </location>
</feature>
<evidence type="ECO:0000256" key="6">
    <source>
        <dbReference type="ARBA" id="ARBA00023136"/>
    </source>
</evidence>
<dbReference type="InterPro" id="IPR000515">
    <property type="entry name" value="MetI-like"/>
</dbReference>
<keyword evidence="10" id="KW-1185">Reference proteome</keyword>
<feature type="transmembrane region" description="Helical" evidence="7">
    <location>
        <begin position="12"/>
        <end position="37"/>
    </location>
</feature>
<dbReference type="PANTHER" id="PTHR43744:SF12">
    <property type="entry name" value="ABC TRANSPORTER PERMEASE PROTEIN MG189-RELATED"/>
    <property type="match status" value="1"/>
</dbReference>
<reference evidence="9" key="1">
    <citation type="submission" date="2020-10" db="EMBL/GenBank/DDBJ databases">
        <title>Sequencing the genomes of 1000 actinobacteria strains.</title>
        <authorList>
            <person name="Klenk H.-P."/>
        </authorList>
    </citation>
    <scope>NUCLEOTIDE SEQUENCE</scope>
    <source>
        <strain evidence="9">DSM 45354</strain>
    </source>
</reference>
<dbReference type="Pfam" id="PF00528">
    <property type="entry name" value="BPD_transp_1"/>
    <property type="match status" value="1"/>
</dbReference>
<evidence type="ECO:0000313" key="10">
    <source>
        <dbReference type="Proteomes" id="UP000638648"/>
    </source>
</evidence>
<evidence type="ECO:0000256" key="2">
    <source>
        <dbReference type="ARBA" id="ARBA00022448"/>
    </source>
</evidence>
<organism evidence="9 10">
    <name type="scientific">Actinopolymorpha pittospori</name>
    <dbReference type="NCBI Taxonomy" id="648752"/>
    <lineage>
        <taxon>Bacteria</taxon>
        <taxon>Bacillati</taxon>
        <taxon>Actinomycetota</taxon>
        <taxon>Actinomycetes</taxon>
        <taxon>Propionibacteriales</taxon>
        <taxon>Actinopolymorphaceae</taxon>
        <taxon>Actinopolymorpha</taxon>
    </lineage>
</organism>
<dbReference type="PANTHER" id="PTHR43744">
    <property type="entry name" value="ABC TRANSPORTER PERMEASE PROTEIN MG189-RELATED-RELATED"/>
    <property type="match status" value="1"/>
</dbReference>
<dbReference type="Gene3D" id="1.10.3720.10">
    <property type="entry name" value="MetI-like"/>
    <property type="match status" value="1"/>
</dbReference>
<evidence type="ECO:0000256" key="5">
    <source>
        <dbReference type="ARBA" id="ARBA00022989"/>
    </source>
</evidence>
<sequence length="280" mass="31468">MADQRTNPTLARVLDVITYIVMIGLAIAFVLPLLWMIGASLKEEGQVLAVPPTLFPSQPQWANYVQVLELIPVFFWNSVKLAFINVFGLLIVASLAGFAFGRLRFPGRDILFLVVLATAMIPGIAYLIPQYLIFRQIGWIDTQFPLWVPRVFTPVFATFLMRQYFKTLPQELEDAARVDGAGTFTVFWRIMLPQTTPALAAISIFTFLDSWNDLFGPLIYINSENLQTLPVALAQFQNEYFTQITLLMAGATIAVLPVILVYIFAQKYFIQGITMTGLKG</sequence>
<feature type="transmembrane region" description="Helical" evidence="7">
    <location>
        <begin position="240"/>
        <end position="265"/>
    </location>
</feature>
<dbReference type="InterPro" id="IPR035906">
    <property type="entry name" value="MetI-like_sf"/>
</dbReference>
<keyword evidence="6 7" id="KW-0472">Membrane</keyword>
<feature type="transmembrane region" description="Helical" evidence="7">
    <location>
        <begin position="186"/>
        <end position="208"/>
    </location>
</feature>
<dbReference type="Proteomes" id="UP000638648">
    <property type="component" value="Unassembled WGS sequence"/>
</dbReference>
<evidence type="ECO:0000259" key="8">
    <source>
        <dbReference type="PROSITE" id="PS50928"/>
    </source>
</evidence>
<accession>A0A927N5M2</accession>
<dbReference type="PROSITE" id="PS50928">
    <property type="entry name" value="ABC_TM1"/>
    <property type="match status" value="1"/>
</dbReference>
<keyword evidence="9" id="KW-0762">Sugar transport</keyword>
<keyword evidence="2 7" id="KW-0813">Transport</keyword>
<feature type="transmembrane region" description="Helical" evidence="7">
    <location>
        <begin position="146"/>
        <end position="165"/>
    </location>
</feature>
<evidence type="ECO:0000256" key="3">
    <source>
        <dbReference type="ARBA" id="ARBA00022475"/>
    </source>
</evidence>
<dbReference type="EMBL" id="JADBEM010000001">
    <property type="protein sequence ID" value="MBE1613116.1"/>
    <property type="molecule type" value="Genomic_DNA"/>
</dbReference>
<protein>
    <submittedName>
        <fullName evidence="9">Multiple sugar transport system permease protein/sn-glycerol 3-phosphate transport system permease protein</fullName>
    </submittedName>
</protein>
<proteinExistence type="inferred from homology"/>